<evidence type="ECO:0000313" key="1">
    <source>
        <dbReference type="EMBL" id="DAF54474.1"/>
    </source>
</evidence>
<accession>A0A8S5SV74</accession>
<protein>
    <submittedName>
        <fullName evidence="1">Uncharacterized protein</fullName>
    </submittedName>
</protein>
<dbReference type="EMBL" id="BK032679">
    <property type="protein sequence ID" value="DAF54474.1"/>
    <property type="molecule type" value="Genomic_DNA"/>
</dbReference>
<reference evidence="1" key="1">
    <citation type="journal article" date="2021" name="Proc. Natl. Acad. Sci. U.S.A.">
        <title>A Catalog of Tens of Thousands of Viruses from Human Metagenomes Reveals Hidden Associations with Chronic Diseases.</title>
        <authorList>
            <person name="Tisza M.J."/>
            <person name="Buck C.B."/>
        </authorList>
    </citation>
    <scope>NUCLEOTIDE SEQUENCE</scope>
    <source>
        <strain evidence="1">CtKwY15</strain>
    </source>
</reference>
<proteinExistence type="predicted"/>
<name>A0A8S5SV74_9CAUD</name>
<organism evidence="1">
    <name type="scientific">Siphoviridae sp. ctKwY15</name>
    <dbReference type="NCBI Taxonomy" id="2827843"/>
    <lineage>
        <taxon>Viruses</taxon>
        <taxon>Duplodnaviria</taxon>
        <taxon>Heunggongvirae</taxon>
        <taxon>Uroviricota</taxon>
        <taxon>Caudoviricetes</taxon>
    </lineage>
</organism>
<sequence length="161" mass="18504">MEQISLEDKVSETLGWLANQIACIQVYKWDEEFKKKSLNNAWQKVQEQFKKDIDWNALTESQCKALHFGSWQSEEDVEEEISCLQSELDKGHLTKEEFDKKVANEKNTLGLRLIPLYLYPSLPIGITLTSIGGEERVFDGSNISTDVRFGCMAWGIKPQKE</sequence>